<reference evidence="9" key="1">
    <citation type="submission" date="2025-08" db="UniProtKB">
        <authorList>
            <consortium name="RefSeq"/>
        </authorList>
    </citation>
    <scope>IDENTIFICATION</scope>
    <source>
        <tissue evidence="9">Whole Larva</tissue>
    </source>
</reference>
<dbReference type="CDD" id="cd00096">
    <property type="entry name" value="Ig"/>
    <property type="match status" value="1"/>
</dbReference>
<dbReference type="SMART" id="SM00408">
    <property type="entry name" value="IGc2"/>
    <property type="match status" value="5"/>
</dbReference>
<dbReference type="RefSeq" id="XP_017782295.1">
    <property type="nucleotide sequence ID" value="XM_017926806.1"/>
</dbReference>
<proteinExistence type="predicted"/>
<keyword evidence="8" id="KW-1185">Reference proteome</keyword>
<feature type="domain" description="Ig-like" evidence="6">
    <location>
        <begin position="503"/>
        <end position="595"/>
    </location>
</feature>
<dbReference type="CDD" id="cd00063">
    <property type="entry name" value="FN3"/>
    <property type="match status" value="4"/>
</dbReference>
<evidence type="ECO:0000256" key="1">
    <source>
        <dbReference type="ARBA" id="ARBA00022737"/>
    </source>
</evidence>
<feature type="domain" description="Fibronectin type-III" evidence="7">
    <location>
        <begin position="1006"/>
        <end position="1104"/>
    </location>
</feature>
<evidence type="ECO:0000259" key="7">
    <source>
        <dbReference type="PROSITE" id="PS50853"/>
    </source>
</evidence>
<dbReference type="SMART" id="SM00409">
    <property type="entry name" value="IG"/>
    <property type="match status" value="5"/>
</dbReference>
<dbReference type="InterPro" id="IPR036116">
    <property type="entry name" value="FN3_sf"/>
</dbReference>
<feature type="domain" description="Ig-like" evidence="6">
    <location>
        <begin position="601"/>
        <end position="688"/>
    </location>
</feature>
<dbReference type="InterPro" id="IPR016186">
    <property type="entry name" value="C-type_lectin-like/link_sf"/>
</dbReference>
<dbReference type="CDD" id="cd00037">
    <property type="entry name" value="CLECT"/>
    <property type="match status" value="1"/>
</dbReference>
<dbReference type="SMART" id="SM00034">
    <property type="entry name" value="CLECT"/>
    <property type="match status" value="1"/>
</dbReference>
<feature type="domain" description="Ig-like" evidence="6">
    <location>
        <begin position="693"/>
        <end position="786"/>
    </location>
</feature>
<dbReference type="InterPro" id="IPR036179">
    <property type="entry name" value="Ig-like_dom_sf"/>
</dbReference>
<sequence>MWLIFAICAALPLFNAQRLYPDLNSYNDNDFNEVYYEKCPEYWIKYRQSCYKFIKSPLKPYNEARRLCQTYSPEQGGSDLISVSNSDEHGFIINELNRRDPQHRKWYIGANQQNPNYWINPDGSQFVNMENAFLRESDPYGKDYLAYNFSQEIVHWGFQPVRGDEYLLFICEAHIDSLRRLISDDRTYTYGIDIVDIEKIPQGPYFIKQPQDVTYDMTKSKLYNDVTLTCLAGGYPTPTYEWYKEEFESDRLVARKIDPLVDDRVTISGGMIIINSPDQRIDRATYHCKASNKFGTIISESVNLNFGFISEFVLKRSAETGNQNWGKVVFCDPPHHFPSVNYYWSREYFPNFVEEDNRVFVSNDGALYFSALESIDRGNYSCSVQADFTDTGRNGPFFPLRVNPHSNYQQLKFPNNFPKAFPEAPIAGKDVRLECMAFGYPIPSYNWTRKNGNIPRNSYFSSYNRVLVIKNVRVEDEGEYTCRVYNDRSSLENSVVINIQAEPNFTIPLIDKHVDSKGELVWTCEAFGIPDVNYTWWKNGRQLVMGYLDSDDRRRINIQDNVLTITDVDDDRDPGMYQCRASNTLKTTYSSAQLRVLAFKPSFKKHPLESETYAADNGNVTIVCKPEAAPKPKFIWKLNGRVIGSGGHRKILENGNLVIAPVSRNDEGIYTCSASNQLGVDESRGRLIVLRGPRLMEQLRPRVVKSVQQTLSFHCQAETEEMLDIAYIWTHNGIRIRDLDVKNSYNKIQLDGGSLSISNATFSDAGEYECIVKSAVGKISSRSSVIIEGPPGPPGGLQVIEIQKTSAILHWTDGASNGRPILSYTVFGRTNWNDTWMNITQGLFAKQIDRYTGRKEAFLENVLIPWATYEFRVSAWNELGMGEPSVASPRHSTPPDHPKIPPRNVGGGGGKIGDLTITWSPLKSEEQYGPGIYYKVYYKRRDYDTKFHSVTLKEYGNTGKTVIHFPSIDFYYTQYVVKVQALNDIGPGPISSEVVIYSAEDMPQVAPQLVVGLSYNSTALNVSWNPIVETRENVRGKLIGHRIKYWRKDNKEEDSVYYLSRTTRPWALIVGLIPDTYYYVKVMAYNAAGEGPESERYIERTYRKAPQKPPSSVHMFGVNPSTIRVVWRYVQPTTEEEPLQGYKIRTWEVDQDMSTANDTIVPVGEKLEAYIRNLSPGKIYKMRVLAYSNGGDGRMSSPAHTFQMGDPNSYKSSAKSCIPSVFMLVLAFLVMH</sequence>
<keyword evidence="2" id="KW-1015">Disulfide bond</keyword>
<dbReference type="InterPro" id="IPR016187">
    <property type="entry name" value="CTDL_fold"/>
</dbReference>
<gene>
    <name evidence="9" type="primary">LOC108566772</name>
</gene>
<feature type="domain" description="Ig-like" evidence="6">
    <location>
        <begin position="204"/>
        <end position="305"/>
    </location>
</feature>
<dbReference type="SUPFAM" id="SSF56436">
    <property type="entry name" value="C-type lectin-like"/>
    <property type="match status" value="1"/>
</dbReference>
<feature type="region of interest" description="Disordered" evidence="3">
    <location>
        <begin position="884"/>
        <end position="907"/>
    </location>
</feature>
<dbReference type="InterPro" id="IPR001304">
    <property type="entry name" value="C-type_lectin-like"/>
</dbReference>
<keyword evidence="4" id="KW-0732">Signal</keyword>
<dbReference type="PROSITE" id="PS50041">
    <property type="entry name" value="C_TYPE_LECTIN_2"/>
    <property type="match status" value="1"/>
</dbReference>
<feature type="domain" description="C-type lectin" evidence="5">
    <location>
        <begin position="46"/>
        <end position="156"/>
    </location>
</feature>
<dbReference type="PANTHER" id="PTHR44170">
    <property type="entry name" value="PROTEIN SIDEKICK"/>
    <property type="match status" value="1"/>
</dbReference>
<evidence type="ECO:0000313" key="8">
    <source>
        <dbReference type="Proteomes" id="UP000695000"/>
    </source>
</evidence>
<name>A0ABM1N645_NICVS</name>
<dbReference type="Pfam" id="PF00041">
    <property type="entry name" value="fn3"/>
    <property type="match status" value="3"/>
</dbReference>
<dbReference type="InterPro" id="IPR003961">
    <property type="entry name" value="FN3_dom"/>
</dbReference>
<evidence type="ECO:0000256" key="4">
    <source>
        <dbReference type="SAM" id="SignalP"/>
    </source>
</evidence>
<dbReference type="PANTHER" id="PTHR44170:SF6">
    <property type="entry name" value="CONTACTIN"/>
    <property type="match status" value="1"/>
</dbReference>
<organism evidence="8 9">
    <name type="scientific">Nicrophorus vespilloides</name>
    <name type="common">Boreal carrion beetle</name>
    <dbReference type="NCBI Taxonomy" id="110193"/>
    <lineage>
        <taxon>Eukaryota</taxon>
        <taxon>Metazoa</taxon>
        <taxon>Ecdysozoa</taxon>
        <taxon>Arthropoda</taxon>
        <taxon>Hexapoda</taxon>
        <taxon>Insecta</taxon>
        <taxon>Pterygota</taxon>
        <taxon>Neoptera</taxon>
        <taxon>Endopterygota</taxon>
        <taxon>Coleoptera</taxon>
        <taxon>Polyphaga</taxon>
        <taxon>Staphyliniformia</taxon>
        <taxon>Silphidae</taxon>
        <taxon>Nicrophorinae</taxon>
        <taxon>Nicrophorus</taxon>
    </lineage>
</organism>
<feature type="domain" description="Fibronectin type-III" evidence="7">
    <location>
        <begin position="1109"/>
        <end position="1207"/>
    </location>
</feature>
<dbReference type="SMART" id="SM00060">
    <property type="entry name" value="FN3"/>
    <property type="match status" value="4"/>
</dbReference>
<dbReference type="SUPFAM" id="SSF49265">
    <property type="entry name" value="Fibronectin type III"/>
    <property type="match status" value="2"/>
</dbReference>
<dbReference type="Proteomes" id="UP000695000">
    <property type="component" value="Unplaced"/>
</dbReference>
<feature type="domain" description="Fibronectin type-III" evidence="7">
    <location>
        <begin position="901"/>
        <end position="1001"/>
    </location>
</feature>
<feature type="signal peptide" evidence="4">
    <location>
        <begin position="1"/>
        <end position="16"/>
    </location>
</feature>
<dbReference type="Pfam" id="PF13927">
    <property type="entry name" value="Ig_3"/>
    <property type="match status" value="5"/>
</dbReference>
<dbReference type="InterPro" id="IPR003599">
    <property type="entry name" value="Ig_sub"/>
</dbReference>
<evidence type="ECO:0000259" key="5">
    <source>
        <dbReference type="PROSITE" id="PS50041"/>
    </source>
</evidence>
<feature type="domain" description="Fibronectin type-III" evidence="7">
    <location>
        <begin position="793"/>
        <end position="896"/>
    </location>
</feature>
<dbReference type="PROSITE" id="PS50835">
    <property type="entry name" value="IG_LIKE"/>
    <property type="match status" value="6"/>
</dbReference>
<feature type="domain" description="Ig-like" evidence="6">
    <location>
        <begin position="321"/>
        <end position="385"/>
    </location>
</feature>
<feature type="chain" id="PRO_5046731387" evidence="4">
    <location>
        <begin position="17"/>
        <end position="1232"/>
    </location>
</feature>
<dbReference type="InterPro" id="IPR003598">
    <property type="entry name" value="Ig_sub2"/>
</dbReference>
<dbReference type="SUPFAM" id="SSF48726">
    <property type="entry name" value="Immunoglobulin"/>
    <property type="match status" value="6"/>
</dbReference>
<dbReference type="InterPro" id="IPR007110">
    <property type="entry name" value="Ig-like_dom"/>
</dbReference>
<accession>A0ABM1N645</accession>
<dbReference type="Gene3D" id="3.10.100.10">
    <property type="entry name" value="Mannose-Binding Protein A, subunit A"/>
    <property type="match status" value="1"/>
</dbReference>
<evidence type="ECO:0000256" key="3">
    <source>
        <dbReference type="SAM" id="MobiDB-lite"/>
    </source>
</evidence>
<evidence type="ECO:0000256" key="2">
    <source>
        <dbReference type="ARBA" id="ARBA00023157"/>
    </source>
</evidence>
<dbReference type="Gene3D" id="2.60.40.10">
    <property type="entry name" value="Immunoglobulins"/>
    <property type="match status" value="10"/>
</dbReference>
<protein>
    <submittedName>
        <fullName evidence="9">Contactin-like</fullName>
    </submittedName>
</protein>
<dbReference type="GeneID" id="108566772"/>
<feature type="domain" description="Ig-like" evidence="6">
    <location>
        <begin position="418"/>
        <end position="498"/>
    </location>
</feature>
<evidence type="ECO:0000259" key="6">
    <source>
        <dbReference type="PROSITE" id="PS50835"/>
    </source>
</evidence>
<evidence type="ECO:0000313" key="9">
    <source>
        <dbReference type="RefSeq" id="XP_017782295.1"/>
    </source>
</evidence>
<keyword evidence="1" id="KW-0677">Repeat</keyword>
<dbReference type="PROSITE" id="PS50853">
    <property type="entry name" value="FN3"/>
    <property type="match status" value="4"/>
</dbReference>
<dbReference type="InterPro" id="IPR013783">
    <property type="entry name" value="Ig-like_fold"/>
</dbReference>